<dbReference type="AlphaFoldDB" id="K6YYM5"/>
<dbReference type="InterPro" id="IPR012093">
    <property type="entry name" value="Pirin"/>
</dbReference>
<dbReference type="OrthoDB" id="9780903at2"/>
<dbReference type="InterPro" id="IPR003829">
    <property type="entry name" value="Pirin_N_dom"/>
</dbReference>
<dbReference type="Gene3D" id="2.60.120.10">
    <property type="entry name" value="Jelly Rolls"/>
    <property type="match status" value="2"/>
</dbReference>
<dbReference type="Proteomes" id="UP000011864">
    <property type="component" value="Chromosome"/>
</dbReference>
<dbReference type="PATRIC" id="fig|1129794.4.peg.191"/>
<dbReference type="EMBL" id="CP003837">
    <property type="protein sequence ID" value="AGH42307.1"/>
    <property type="molecule type" value="Genomic_DNA"/>
</dbReference>
<feature type="domain" description="Pirin C-terminal" evidence="4">
    <location>
        <begin position="205"/>
        <end position="307"/>
    </location>
</feature>
<evidence type="ECO:0000259" key="3">
    <source>
        <dbReference type="Pfam" id="PF02678"/>
    </source>
</evidence>
<feature type="domain" description="Pirin N-terminal" evidence="3">
    <location>
        <begin position="60"/>
        <end position="138"/>
    </location>
</feature>
<dbReference type="STRING" id="1129794.C427_0197"/>
<gene>
    <name evidence="5" type="ORF">C427_0197</name>
</gene>
<dbReference type="PANTHER" id="PTHR13903">
    <property type="entry name" value="PIRIN-RELATED"/>
    <property type="match status" value="1"/>
</dbReference>
<dbReference type="CDD" id="cd02909">
    <property type="entry name" value="cupin_pirin_N"/>
    <property type="match status" value="1"/>
</dbReference>
<dbReference type="KEGG" id="gps:C427_0197"/>
<evidence type="ECO:0000313" key="6">
    <source>
        <dbReference type="Proteomes" id="UP000011864"/>
    </source>
</evidence>
<keyword evidence="6" id="KW-1185">Reference proteome</keyword>
<dbReference type="HOGENOM" id="CLU_833215_0_0_6"/>
<dbReference type="Pfam" id="PF05726">
    <property type="entry name" value="Pirin_C"/>
    <property type="match status" value="1"/>
</dbReference>
<evidence type="ECO:0000259" key="4">
    <source>
        <dbReference type="Pfam" id="PF05726"/>
    </source>
</evidence>
<comment type="similarity">
    <text evidence="1 2">Belongs to the pirin family.</text>
</comment>
<dbReference type="PANTHER" id="PTHR13903:SF8">
    <property type="entry name" value="PIRIN"/>
    <property type="match status" value="1"/>
</dbReference>
<dbReference type="eggNOG" id="COG1741">
    <property type="taxonomic scope" value="Bacteria"/>
</dbReference>
<dbReference type="InterPro" id="IPR011051">
    <property type="entry name" value="RmlC_Cupin_sf"/>
</dbReference>
<dbReference type="RefSeq" id="WP_007638165.1">
    <property type="nucleotide sequence ID" value="NC_020514.1"/>
</dbReference>
<dbReference type="InterPro" id="IPR008778">
    <property type="entry name" value="Pirin_C_dom"/>
</dbReference>
<dbReference type="InterPro" id="IPR014710">
    <property type="entry name" value="RmlC-like_jellyroll"/>
</dbReference>
<name>K6YYM5_9ALTE</name>
<sequence>MSSVINVFDLDFPWQTQDPFLFCVYHKDDFPKGNGKSGPKASLVGRNIGQDFNSVDGWNMYHGETVPGFPAHPHRGFETITVVNEGVVDHADSLNAAGRYGGGDTQWMTAGKGVQHSEMFPLVNEEQGNPLVMFQIWINLPAKNKIVKPHFAMLWGKDTPVVECADVKGKVSTVKIIAGEFNGYRPPSPPPESWANDPENGVWVWNIKMPSHAQFTLPASSAGLNRVLYFYKGQVATVQTTPIKTQQGVHLMSDAEVILHSGDEACEFLLLQGRPIDEPVARYGPFVMNTELEIQQAFSDYRKDQFGGWPWPNTAPVHFDAKGRFAKHADGTLEEPDV</sequence>
<organism evidence="5 6">
    <name type="scientific">Paraglaciecola psychrophila 170</name>
    <dbReference type="NCBI Taxonomy" id="1129794"/>
    <lineage>
        <taxon>Bacteria</taxon>
        <taxon>Pseudomonadati</taxon>
        <taxon>Pseudomonadota</taxon>
        <taxon>Gammaproteobacteria</taxon>
        <taxon>Alteromonadales</taxon>
        <taxon>Alteromonadaceae</taxon>
        <taxon>Paraglaciecola</taxon>
    </lineage>
</organism>
<evidence type="ECO:0000256" key="2">
    <source>
        <dbReference type="RuleBase" id="RU003457"/>
    </source>
</evidence>
<accession>K6YYM5</accession>
<evidence type="ECO:0000313" key="5">
    <source>
        <dbReference type="EMBL" id="AGH42307.1"/>
    </source>
</evidence>
<dbReference type="SUPFAM" id="SSF51182">
    <property type="entry name" value="RmlC-like cupins"/>
    <property type="match status" value="1"/>
</dbReference>
<protein>
    <submittedName>
        <fullName evidence="5">Pirin</fullName>
    </submittedName>
</protein>
<evidence type="ECO:0000256" key="1">
    <source>
        <dbReference type="ARBA" id="ARBA00008416"/>
    </source>
</evidence>
<reference evidence="5 6" key="1">
    <citation type="journal article" date="2013" name="Genome Announc.">
        <title>Complete Genome Sequence of Glaciecola psychrophila Strain 170T.</title>
        <authorList>
            <person name="Yin J."/>
            <person name="Chen J."/>
            <person name="Liu G."/>
            <person name="Yu Y."/>
            <person name="Song L."/>
            <person name="Wang X."/>
            <person name="Qu X."/>
        </authorList>
    </citation>
    <scope>NUCLEOTIDE SEQUENCE [LARGE SCALE GENOMIC DNA]</scope>
    <source>
        <strain evidence="5 6">170</strain>
    </source>
</reference>
<dbReference type="Pfam" id="PF02678">
    <property type="entry name" value="Pirin"/>
    <property type="match status" value="1"/>
</dbReference>
<proteinExistence type="inferred from homology"/>
<dbReference type="CDD" id="cd02247">
    <property type="entry name" value="cupin_pirin_C"/>
    <property type="match status" value="1"/>
</dbReference>